<evidence type="ECO:0000313" key="9">
    <source>
        <dbReference type="WBParaSite" id="maker-unitig_34867-snap-gene-0.1-mRNA-1"/>
    </source>
</evidence>
<evidence type="ECO:0000259" key="7">
    <source>
        <dbReference type="PROSITE" id="PS50271"/>
    </source>
</evidence>
<dbReference type="PANTHER" id="PTHR24006">
    <property type="entry name" value="UBIQUITIN CARBOXYL-TERMINAL HYDROLASE"/>
    <property type="match status" value="1"/>
</dbReference>
<dbReference type="InterPro" id="IPR001394">
    <property type="entry name" value="Peptidase_C19_UCH"/>
</dbReference>
<dbReference type="Gene3D" id="3.90.70.10">
    <property type="entry name" value="Cysteine proteinases"/>
    <property type="match status" value="1"/>
</dbReference>
<dbReference type="PROSITE" id="PS50235">
    <property type="entry name" value="USP_3"/>
    <property type="match status" value="1"/>
</dbReference>
<evidence type="ECO:0000256" key="5">
    <source>
        <dbReference type="SAM" id="MobiDB-lite"/>
    </source>
</evidence>
<dbReference type="GO" id="GO:0004843">
    <property type="term" value="F:cysteine-type deubiquitinase activity"/>
    <property type="evidence" value="ECO:0007669"/>
    <property type="project" value="InterPro"/>
</dbReference>
<evidence type="ECO:0000256" key="1">
    <source>
        <dbReference type="ARBA" id="ARBA00022723"/>
    </source>
</evidence>
<sequence length="707" mass="78649">PWQPASIRPPSPALQRRLILVNAIESGWLAGPSYPGPLMTSQSGGSAASPRRPVGSGGSSGGGGNKVQTVKVVLLDDTVNSFQVPKLVRQIVCDLRCCRRYYSASPDSHLHVNIGYHTAGTKKLKSQIWPSGSHFGCPQFVGRTADHMVDNCKHVSRIKGCVDLGLLAARKVELCQSVWACLHCPNIACGRYNEEHALKHHRDTKHPLSIEVNEKFVFCLRSRLLRSQAANPSRKRRNLMASGSLTYTALMLYTGASSILVSQDSGTGAMLRRRPENALASSAKRRQRPAKTEKSAILILPPGHYRLRNLGNTCYMNSVVQILSHTDSLAAYFIDHLTLNGDAGTGRAQQLLARRFVNRHPARLILARQLAAAMNLLLSNSRGRRHRSSNKRHLLVIAAVSAEAVIRLIVSGNSEAIAYAAEDGPTGTLAEELHALFRRACSPRLAVVSAAGGLLAAGAFSPASRRHVPFFRGAINSRHAQDVVPVRIVVHRLQKELKPVHFQGSYLSTVRCLQCGRCSQTEDIFMDISLAFPESCHTGEQTECQLAELLKLFARETEIEDRSYLCETCNRSPMSQRAKRVPQYSKARQQLRIKRLPRVLRLHLKRFRWIGRAREKICARVCFTSQLDVSCLLPDARVWLCTHHGRGFSLRHYYTSFCFNKATAEPHQASIDHLSERRRQRGRHRRSCSRYPEQAAANGSKIYNADC</sequence>
<dbReference type="PANTHER" id="PTHR24006:SF887">
    <property type="entry name" value="UBIQUITIN CARBOXYL-TERMINAL HYDROLASE"/>
    <property type="match status" value="1"/>
</dbReference>
<dbReference type="InterPro" id="IPR013083">
    <property type="entry name" value="Znf_RING/FYVE/PHD"/>
</dbReference>
<feature type="region of interest" description="Disordered" evidence="5">
    <location>
        <begin position="39"/>
        <end position="63"/>
    </location>
</feature>
<dbReference type="GO" id="GO:0016579">
    <property type="term" value="P:protein deubiquitination"/>
    <property type="evidence" value="ECO:0007669"/>
    <property type="project" value="InterPro"/>
</dbReference>
<dbReference type="GO" id="GO:0005634">
    <property type="term" value="C:nucleus"/>
    <property type="evidence" value="ECO:0007669"/>
    <property type="project" value="TreeGrafter"/>
</dbReference>
<dbReference type="SUPFAM" id="SSF57850">
    <property type="entry name" value="RING/U-box"/>
    <property type="match status" value="1"/>
</dbReference>
<organism evidence="8 9">
    <name type="scientific">Macrostomum lignano</name>
    <dbReference type="NCBI Taxonomy" id="282301"/>
    <lineage>
        <taxon>Eukaryota</taxon>
        <taxon>Metazoa</taxon>
        <taxon>Spiralia</taxon>
        <taxon>Lophotrochozoa</taxon>
        <taxon>Platyhelminthes</taxon>
        <taxon>Rhabditophora</taxon>
        <taxon>Macrostomorpha</taxon>
        <taxon>Macrostomida</taxon>
        <taxon>Macrostomidae</taxon>
        <taxon>Macrostomum</taxon>
    </lineage>
</organism>
<evidence type="ECO:0000256" key="3">
    <source>
        <dbReference type="ARBA" id="ARBA00022833"/>
    </source>
</evidence>
<keyword evidence="8" id="KW-1185">Reference proteome</keyword>
<dbReference type="Pfam" id="PF00443">
    <property type="entry name" value="UCH"/>
    <property type="match status" value="1"/>
</dbReference>
<dbReference type="Pfam" id="PF02148">
    <property type="entry name" value="zf-UBP"/>
    <property type="match status" value="1"/>
</dbReference>
<dbReference type="InterPro" id="IPR038765">
    <property type="entry name" value="Papain-like_cys_pep_sf"/>
</dbReference>
<dbReference type="InterPro" id="IPR050164">
    <property type="entry name" value="Peptidase_C19"/>
</dbReference>
<accession>A0A1I8FIX4</accession>
<evidence type="ECO:0000313" key="8">
    <source>
        <dbReference type="Proteomes" id="UP000095280"/>
    </source>
</evidence>
<protein>
    <submittedName>
        <fullName evidence="9">Ubiquitinyl hydrolase 1</fullName>
    </submittedName>
</protein>
<dbReference type="PROSITE" id="PS50271">
    <property type="entry name" value="ZF_UBP"/>
    <property type="match status" value="1"/>
</dbReference>
<dbReference type="Proteomes" id="UP000095280">
    <property type="component" value="Unplaced"/>
</dbReference>
<dbReference type="InterPro" id="IPR001607">
    <property type="entry name" value="Znf_UBP"/>
</dbReference>
<dbReference type="AlphaFoldDB" id="A0A1I8FIX4"/>
<reference evidence="9" key="1">
    <citation type="submission" date="2016-11" db="UniProtKB">
        <authorList>
            <consortium name="WormBaseParasite"/>
        </authorList>
    </citation>
    <scope>IDENTIFICATION</scope>
</reference>
<keyword evidence="3" id="KW-0862">Zinc</keyword>
<keyword evidence="1" id="KW-0479">Metal-binding</keyword>
<dbReference type="Gene3D" id="3.30.40.10">
    <property type="entry name" value="Zinc/RING finger domain, C3HC4 (zinc finger)"/>
    <property type="match status" value="1"/>
</dbReference>
<evidence type="ECO:0000256" key="2">
    <source>
        <dbReference type="ARBA" id="ARBA00022771"/>
    </source>
</evidence>
<dbReference type="SUPFAM" id="SSF54001">
    <property type="entry name" value="Cysteine proteinases"/>
    <property type="match status" value="1"/>
</dbReference>
<evidence type="ECO:0000256" key="4">
    <source>
        <dbReference type="PROSITE-ProRule" id="PRU00502"/>
    </source>
</evidence>
<name>A0A1I8FIX4_9PLAT</name>
<keyword evidence="2 4" id="KW-0863">Zinc-finger</keyword>
<dbReference type="InterPro" id="IPR028889">
    <property type="entry name" value="USP"/>
</dbReference>
<dbReference type="SMART" id="SM00290">
    <property type="entry name" value="ZnF_UBP"/>
    <property type="match status" value="1"/>
</dbReference>
<dbReference type="WBParaSite" id="maker-unitig_34867-snap-gene-0.1-mRNA-1">
    <property type="protein sequence ID" value="maker-unitig_34867-snap-gene-0.1-mRNA-1"/>
    <property type="gene ID" value="maker-unitig_34867-snap-gene-0.1"/>
</dbReference>
<feature type="domain" description="USP" evidence="6">
    <location>
        <begin position="305"/>
        <end position="707"/>
    </location>
</feature>
<dbReference type="GO" id="GO:0005829">
    <property type="term" value="C:cytosol"/>
    <property type="evidence" value="ECO:0007669"/>
    <property type="project" value="TreeGrafter"/>
</dbReference>
<evidence type="ECO:0000259" key="6">
    <source>
        <dbReference type="PROSITE" id="PS50235"/>
    </source>
</evidence>
<proteinExistence type="predicted"/>
<feature type="domain" description="UBP-type" evidence="7">
    <location>
        <begin position="150"/>
        <end position="252"/>
    </location>
</feature>
<dbReference type="GO" id="GO:0008270">
    <property type="term" value="F:zinc ion binding"/>
    <property type="evidence" value="ECO:0007669"/>
    <property type="project" value="UniProtKB-KW"/>
</dbReference>